<dbReference type="PANTHER" id="PTHR15889:SF2">
    <property type="entry name" value="LARGE RIBOSOMAL SUBUNIT PROTEIN ML37"/>
    <property type="match status" value="1"/>
</dbReference>
<dbReference type="GO" id="GO:0005739">
    <property type="term" value="C:mitochondrion"/>
    <property type="evidence" value="ECO:0007669"/>
    <property type="project" value="TreeGrafter"/>
</dbReference>
<keyword evidence="1" id="KW-1185">Reference proteome</keyword>
<evidence type="ECO:0000313" key="2">
    <source>
        <dbReference type="WBParaSite" id="ALUE_0001798901-mRNA-1"/>
    </source>
</evidence>
<organism evidence="1 2">
    <name type="scientific">Ascaris lumbricoides</name>
    <name type="common">Giant roundworm</name>
    <dbReference type="NCBI Taxonomy" id="6252"/>
    <lineage>
        <taxon>Eukaryota</taxon>
        <taxon>Metazoa</taxon>
        <taxon>Ecdysozoa</taxon>
        <taxon>Nematoda</taxon>
        <taxon>Chromadorea</taxon>
        <taxon>Rhabditida</taxon>
        <taxon>Spirurina</taxon>
        <taxon>Ascaridomorpha</taxon>
        <taxon>Ascaridoidea</taxon>
        <taxon>Ascarididae</taxon>
        <taxon>Ascaris</taxon>
    </lineage>
</organism>
<dbReference type="AlphaFoldDB" id="A0A0M3IHR3"/>
<dbReference type="WBParaSite" id="ALUE_0001798901-mRNA-1">
    <property type="protein sequence ID" value="ALUE_0001798901-mRNA-1"/>
    <property type="gene ID" value="ALUE_0001798901"/>
</dbReference>
<dbReference type="PANTHER" id="PTHR15889">
    <property type="entry name" value="MITOCHONDRIAL RIBOSOMAL PROTEIN L37"/>
    <property type="match status" value="1"/>
</dbReference>
<accession>A0A0M3IHR3</accession>
<reference evidence="2" key="1">
    <citation type="submission" date="2017-02" db="UniProtKB">
        <authorList>
            <consortium name="WormBaseParasite"/>
        </authorList>
    </citation>
    <scope>IDENTIFICATION</scope>
</reference>
<protein>
    <submittedName>
        <fullName evidence="2">HotDog ACOT-type domain-containing protein</fullName>
    </submittedName>
</protein>
<dbReference type="Proteomes" id="UP000036681">
    <property type="component" value="Unplaced"/>
</dbReference>
<name>A0A0M3IHR3_ASCLU</name>
<sequence>MSHIAISECSWIGRLSSDSVLIIFCDFSNIVLDNLYRSILFTAIQNDQLEFLRCDRDEPLSGALNFGGEFEKRPFVVRCQPHLVIQSPVAIQPWADKDEVSKTKEEMVPDVTPIDPRIDLTEDNIYNTEAVVPRNRFHLHLDTIMWTREQDQKYPWTREQNAANAVMHCFGAALVEAIRKGIPSSLTLSTPITTRAVQLVDGRLDLVVFQLNTLDLSRASAVKNIVWVEPGTIVSSITAQQLYKPGPFYENRDEVAELDVRPYMLLMGLMLTR</sequence>
<proteinExistence type="predicted"/>
<dbReference type="InterPro" id="IPR052482">
    <property type="entry name" value="mtLSU_mL37"/>
</dbReference>
<evidence type="ECO:0000313" key="1">
    <source>
        <dbReference type="Proteomes" id="UP000036681"/>
    </source>
</evidence>